<dbReference type="InterPro" id="IPR013162">
    <property type="entry name" value="CD80_C2-set"/>
</dbReference>
<evidence type="ECO:0000256" key="8">
    <source>
        <dbReference type="ARBA" id="ARBA00023180"/>
    </source>
</evidence>
<proteinExistence type="inferred from homology"/>
<keyword evidence="5" id="KW-0130">Cell adhesion</keyword>
<dbReference type="GO" id="GO:0016020">
    <property type="term" value="C:membrane"/>
    <property type="evidence" value="ECO:0007669"/>
    <property type="project" value="UniProtKB-SubCell"/>
</dbReference>
<dbReference type="PROSITE" id="PS00141">
    <property type="entry name" value="ASP_PROTEASE"/>
    <property type="match status" value="1"/>
</dbReference>
<evidence type="ECO:0000256" key="3">
    <source>
        <dbReference type="ARBA" id="ARBA00022729"/>
    </source>
</evidence>
<organism evidence="12 13">
    <name type="scientific">Anabarilius grahami</name>
    <name type="common">Kanglang fish</name>
    <name type="synonym">Barilius grahami</name>
    <dbReference type="NCBI Taxonomy" id="495550"/>
    <lineage>
        <taxon>Eukaryota</taxon>
        <taxon>Metazoa</taxon>
        <taxon>Chordata</taxon>
        <taxon>Craniata</taxon>
        <taxon>Vertebrata</taxon>
        <taxon>Euteleostomi</taxon>
        <taxon>Actinopterygii</taxon>
        <taxon>Neopterygii</taxon>
        <taxon>Teleostei</taxon>
        <taxon>Ostariophysi</taxon>
        <taxon>Cypriniformes</taxon>
        <taxon>Xenocyprididae</taxon>
        <taxon>Xenocypridinae</taxon>
        <taxon>Xenocypridinae incertae sedis</taxon>
        <taxon>Anabarilius</taxon>
    </lineage>
</organism>
<dbReference type="SUPFAM" id="SSF48726">
    <property type="entry name" value="Immunoglobulin"/>
    <property type="match status" value="2"/>
</dbReference>
<dbReference type="PANTHER" id="PTHR23277">
    <property type="entry name" value="NECTIN-RELATED"/>
    <property type="match status" value="1"/>
</dbReference>
<evidence type="ECO:0000256" key="7">
    <source>
        <dbReference type="ARBA" id="ARBA00023157"/>
    </source>
</evidence>
<keyword evidence="7" id="KW-1015">Disulfide bond</keyword>
<keyword evidence="4" id="KW-0677">Repeat</keyword>
<feature type="transmembrane region" description="Helical" evidence="10">
    <location>
        <begin position="504"/>
        <end position="524"/>
    </location>
</feature>
<dbReference type="Proteomes" id="UP000281406">
    <property type="component" value="Unassembled WGS sequence"/>
</dbReference>
<dbReference type="GO" id="GO:0007156">
    <property type="term" value="P:homophilic cell adhesion via plasma membrane adhesion molecules"/>
    <property type="evidence" value="ECO:0007669"/>
    <property type="project" value="TreeGrafter"/>
</dbReference>
<feature type="domain" description="Ig-like" evidence="11">
    <location>
        <begin position="418"/>
        <end position="494"/>
    </location>
</feature>
<dbReference type="Gene3D" id="2.40.70.10">
    <property type="entry name" value="Acid Proteases"/>
    <property type="match status" value="1"/>
</dbReference>
<evidence type="ECO:0000256" key="1">
    <source>
        <dbReference type="ARBA" id="ARBA00004167"/>
    </source>
</evidence>
<dbReference type="PANTHER" id="PTHR23277:SF106">
    <property type="entry name" value="NECTIN-1 ISOFORM X1-RELATED"/>
    <property type="match status" value="1"/>
</dbReference>
<dbReference type="InterPro" id="IPR001969">
    <property type="entry name" value="Aspartic_peptidase_AS"/>
</dbReference>
<dbReference type="InterPro" id="IPR021109">
    <property type="entry name" value="Peptidase_aspartic_dom_sf"/>
</dbReference>
<keyword evidence="13" id="KW-1185">Reference proteome</keyword>
<evidence type="ECO:0000256" key="4">
    <source>
        <dbReference type="ARBA" id="ARBA00022737"/>
    </source>
</evidence>
<evidence type="ECO:0000313" key="13">
    <source>
        <dbReference type="Proteomes" id="UP000281406"/>
    </source>
</evidence>
<keyword evidence="3" id="KW-0732">Signal</keyword>
<dbReference type="GO" id="GO:0004190">
    <property type="term" value="F:aspartic-type endopeptidase activity"/>
    <property type="evidence" value="ECO:0007669"/>
    <property type="project" value="InterPro"/>
</dbReference>
<evidence type="ECO:0000313" key="12">
    <source>
        <dbReference type="EMBL" id="ROL55049.1"/>
    </source>
</evidence>
<dbReference type="GO" id="GO:0006508">
    <property type="term" value="P:proteolysis"/>
    <property type="evidence" value="ECO:0007669"/>
    <property type="project" value="InterPro"/>
</dbReference>
<dbReference type="CDD" id="cd00303">
    <property type="entry name" value="retropepsin_like"/>
    <property type="match status" value="1"/>
</dbReference>
<dbReference type="InterPro" id="IPR007110">
    <property type="entry name" value="Ig-like_dom"/>
</dbReference>
<dbReference type="Pfam" id="PF13975">
    <property type="entry name" value="gag-asp_proteas"/>
    <property type="match status" value="1"/>
</dbReference>
<keyword evidence="8" id="KW-0325">Glycoprotein</keyword>
<keyword evidence="10" id="KW-0812">Transmembrane</keyword>
<protein>
    <submittedName>
        <fullName evidence="12">Nectin-1</fullName>
    </submittedName>
</protein>
<comment type="caution">
    <text evidence="12">The sequence shown here is derived from an EMBL/GenBank/DDBJ whole genome shotgun (WGS) entry which is preliminary data.</text>
</comment>
<keyword evidence="10" id="KW-1133">Transmembrane helix</keyword>
<evidence type="ECO:0000256" key="6">
    <source>
        <dbReference type="ARBA" id="ARBA00023136"/>
    </source>
</evidence>
<dbReference type="InterPro" id="IPR013783">
    <property type="entry name" value="Ig-like_fold"/>
</dbReference>
<evidence type="ECO:0000256" key="2">
    <source>
        <dbReference type="ARBA" id="ARBA00007810"/>
    </source>
</evidence>
<sequence>MCNPGHGRGHTSFGKWTGAGVEGGALGPSGIPEPPGGSPVDLVSPVECCRIEAKVDGQPVRALLDTGSTVTIIHPKFLTRRVLQTARFPLVTVMGEKATLMGHCEAEILVEGHSTVMWVWAAEIPECCLLGIDFLHQAAAVLDLRAATLTLAGKCSVPIYFNSIWPGPQSRYLGHPNPSSQAQGVHGPSSSALSLTLQSVKTPFSGSAIGLSTLLPPAGTERHFILRRRRTDKLLGRWLSRVGLVCQGNFGHRRCRREPTPQSAFIATSSSAWAWCVPALDDEFVDGWMIINRVHTGWSLFHIGTYETDINATVFVRPVVNVKGEAPVAGYLSATLVSCFASNALPAAAVTWRFGDMENSLRTETNHTVHANGTITVVSYILGVPIKNLNEKNVQCVVKHNTLREDLVLNYTINIHYPPGSVVIIPDSPTNAKEFQCKVDSNPEPTNYIWTRVNKSVHEGNKLPVPKLSPDFNGLYICQASNQYGSSSGSLYVNVYTESSTVCWGLFGFFIIFALVAVAGVVILKIKPTVEDSKQDGKMAVMIRMNRLVKPFLCRRNQHLLHHCNVNPTHMRRREEQCKTKGASQYPSSFPRSSVLHPMTRKPIELNHLEGHLNSLTAPRGGEDRGVRRLPEES</sequence>
<dbReference type="GO" id="GO:0007157">
    <property type="term" value="P:heterophilic cell-cell adhesion via plasma membrane cell adhesion molecules"/>
    <property type="evidence" value="ECO:0007669"/>
    <property type="project" value="TreeGrafter"/>
</dbReference>
<evidence type="ECO:0000259" key="11">
    <source>
        <dbReference type="PROSITE" id="PS50835"/>
    </source>
</evidence>
<evidence type="ECO:0000256" key="10">
    <source>
        <dbReference type="SAM" id="Phobius"/>
    </source>
</evidence>
<dbReference type="SUPFAM" id="SSF50630">
    <property type="entry name" value="Acid proteases"/>
    <property type="match status" value="1"/>
</dbReference>
<dbReference type="OrthoDB" id="8951298at2759"/>
<gene>
    <name evidence="12" type="ORF">DPX16_0153</name>
</gene>
<dbReference type="Pfam" id="PF08205">
    <property type="entry name" value="C2-set_2"/>
    <property type="match status" value="1"/>
</dbReference>
<dbReference type="InterPro" id="IPR036179">
    <property type="entry name" value="Ig-like_dom_sf"/>
</dbReference>
<dbReference type="SMART" id="SM00409">
    <property type="entry name" value="IG"/>
    <property type="match status" value="1"/>
</dbReference>
<feature type="region of interest" description="Disordered" evidence="9">
    <location>
        <begin position="612"/>
        <end position="634"/>
    </location>
</feature>
<evidence type="ECO:0000256" key="9">
    <source>
        <dbReference type="SAM" id="MobiDB-lite"/>
    </source>
</evidence>
<accession>A0A3N0Z9C6</accession>
<dbReference type="Gene3D" id="2.60.40.10">
    <property type="entry name" value="Immunoglobulins"/>
    <property type="match status" value="2"/>
</dbReference>
<dbReference type="GO" id="GO:0005912">
    <property type="term" value="C:adherens junction"/>
    <property type="evidence" value="ECO:0007669"/>
    <property type="project" value="TreeGrafter"/>
</dbReference>
<comment type="subcellular location">
    <subcellularLocation>
        <location evidence="1">Membrane</location>
        <topology evidence="1">Single-pass membrane protein</topology>
    </subcellularLocation>
</comment>
<dbReference type="AlphaFoldDB" id="A0A3N0Z9C6"/>
<feature type="compositionally biased region" description="Basic and acidic residues" evidence="9">
    <location>
        <begin position="621"/>
        <end position="634"/>
    </location>
</feature>
<reference evidence="12 13" key="1">
    <citation type="submission" date="2018-10" db="EMBL/GenBank/DDBJ databases">
        <title>Genome assembly for a Yunnan-Guizhou Plateau 3E fish, Anabarilius grahami (Regan), and its evolutionary and genetic applications.</title>
        <authorList>
            <person name="Jiang W."/>
        </authorList>
    </citation>
    <scope>NUCLEOTIDE SEQUENCE [LARGE SCALE GENOMIC DNA]</scope>
    <source>
        <strain evidence="12">AG-KIZ</strain>
        <tissue evidence="12">Muscle</tissue>
    </source>
</reference>
<dbReference type="InterPro" id="IPR003599">
    <property type="entry name" value="Ig_sub"/>
</dbReference>
<dbReference type="InterPro" id="IPR051427">
    <property type="entry name" value="Nectin/Nectin-like"/>
</dbReference>
<evidence type="ECO:0000256" key="5">
    <source>
        <dbReference type="ARBA" id="ARBA00022889"/>
    </source>
</evidence>
<comment type="similarity">
    <text evidence="2">Belongs to the nectin family.</text>
</comment>
<name>A0A3N0Z9C6_ANAGA</name>
<keyword evidence="6 10" id="KW-0472">Membrane</keyword>
<dbReference type="PROSITE" id="PS50835">
    <property type="entry name" value="IG_LIKE"/>
    <property type="match status" value="1"/>
</dbReference>
<dbReference type="EMBL" id="RJVU01003557">
    <property type="protein sequence ID" value="ROL55049.1"/>
    <property type="molecule type" value="Genomic_DNA"/>
</dbReference>